<evidence type="ECO:0000259" key="2">
    <source>
        <dbReference type="PROSITE" id="PS51782"/>
    </source>
</evidence>
<sequence length="602" mass="67411">MKRLLIAILAAWCFTGTVAAQQPGVRSTEVVRIADTDYYLHTVEAGETVYSLTRLYGIPEEQFYKDNPAVRERGLQAGETVRMACTQLPEVKMSRRKQQRTFITHVVQAGETTYAIAKRYSLAIGTLIQDNPGLDPAHLKAGQELLIRKSEMDKTSPQQIMSQMDDFASTLSEVSDEYTYHLVELGETFYSISRKYNVPVAAIEEANHATDVLKAGTLLRIPTVRPAEPQVAGPAIRQPEAVPVPVETQDDVFRPHKYSDVTTLSVLLPLTQNGTVRPGFMEFWQGALIAAAELRDAGYPMVLNLFDTQHSLTETEKIVENDAFRNSDLIIGPVYEEMLPPVMAYSRRTGTPVVSPLADFEHNYGKTLYRMSPAAANRYDKMEQLLDSATNIVFITTSVTDTELEREMKQAVGNRPYQRLVYRKGTPSEQIDAMVQGKGSNNVFVVLAGDEAGVDLVLAALSSVQNNRLARSIRTGSIRVVGDPKWLRYRNLDRNLFFKLNVSFVTSYHADRGNEAVREFDRRYIASFGRIPTLYSYRGYDAVMLFGKAAADGTAAWNTIQRACPTPLETPYDFVPVSLSGDRINRSWALVTYNHDYTITVH</sequence>
<dbReference type="PROSITE" id="PS51782">
    <property type="entry name" value="LYSM"/>
    <property type="match status" value="3"/>
</dbReference>
<feature type="signal peptide" evidence="1">
    <location>
        <begin position="1"/>
        <end position="19"/>
    </location>
</feature>
<organism evidence="3 4">
    <name type="scientific">Candidatus Tidjanibacter faecipullorum</name>
    <dbReference type="NCBI Taxonomy" id="2838766"/>
    <lineage>
        <taxon>Bacteria</taxon>
        <taxon>Pseudomonadati</taxon>
        <taxon>Bacteroidota</taxon>
        <taxon>Bacteroidia</taxon>
        <taxon>Bacteroidales</taxon>
        <taxon>Rikenellaceae</taxon>
        <taxon>Tidjanibacter</taxon>
    </lineage>
</organism>
<gene>
    <name evidence="3" type="ORF">H9816_08370</name>
</gene>
<comment type="caution">
    <text evidence="3">The sequence shown here is derived from an EMBL/GenBank/DDBJ whole genome shotgun (WGS) entry which is preliminary data.</text>
</comment>
<keyword evidence="1" id="KW-0732">Signal</keyword>
<dbReference type="InterPro" id="IPR036779">
    <property type="entry name" value="LysM_dom_sf"/>
</dbReference>
<protein>
    <submittedName>
        <fullName evidence="3">LysM peptidoglycan-binding domain-containing protein</fullName>
    </submittedName>
</protein>
<dbReference type="SMART" id="SM00257">
    <property type="entry name" value="LysM"/>
    <property type="match status" value="3"/>
</dbReference>
<dbReference type="AlphaFoldDB" id="A0A9D2IM37"/>
<feature type="domain" description="LysM" evidence="2">
    <location>
        <begin position="179"/>
        <end position="224"/>
    </location>
</feature>
<dbReference type="SUPFAM" id="SSF53822">
    <property type="entry name" value="Periplasmic binding protein-like I"/>
    <property type="match status" value="1"/>
</dbReference>
<dbReference type="CDD" id="cd06268">
    <property type="entry name" value="PBP1_ABC_transporter_LIVBP-like"/>
    <property type="match status" value="1"/>
</dbReference>
<proteinExistence type="predicted"/>
<name>A0A9D2IM37_9BACT</name>
<evidence type="ECO:0000313" key="3">
    <source>
        <dbReference type="EMBL" id="HIZ15901.1"/>
    </source>
</evidence>
<reference evidence="3" key="1">
    <citation type="journal article" date="2021" name="PeerJ">
        <title>Extensive microbial diversity within the chicken gut microbiome revealed by metagenomics and culture.</title>
        <authorList>
            <person name="Gilroy R."/>
            <person name="Ravi A."/>
            <person name="Getino M."/>
            <person name="Pursley I."/>
            <person name="Horton D.L."/>
            <person name="Alikhan N.F."/>
            <person name="Baker D."/>
            <person name="Gharbi K."/>
            <person name="Hall N."/>
            <person name="Watson M."/>
            <person name="Adriaenssens E.M."/>
            <person name="Foster-Nyarko E."/>
            <person name="Jarju S."/>
            <person name="Secka A."/>
            <person name="Antonio M."/>
            <person name="Oren A."/>
            <person name="Chaudhuri R.R."/>
            <person name="La Ragione R."/>
            <person name="Hildebrand F."/>
            <person name="Pallen M.J."/>
        </authorList>
    </citation>
    <scope>NUCLEOTIDE SEQUENCE</scope>
    <source>
        <strain evidence="3">ChiHjej11B10-19426</strain>
    </source>
</reference>
<feature type="domain" description="LysM" evidence="2">
    <location>
        <begin position="39"/>
        <end position="83"/>
    </location>
</feature>
<dbReference type="Gene3D" id="3.40.50.2300">
    <property type="match status" value="2"/>
</dbReference>
<dbReference type="Pfam" id="PF01476">
    <property type="entry name" value="LysM"/>
    <property type="match status" value="3"/>
</dbReference>
<feature type="domain" description="LysM" evidence="2">
    <location>
        <begin position="103"/>
        <end position="147"/>
    </location>
</feature>
<evidence type="ECO:0000313" key="4">
    <source>
        <dbReference type="Proteomes" id="UP000824014"/>
    </source>
</evidence>
<dbReference type="Gene3D" id="3.10.350.10">
    <property type="entry name" value="LysM domain"/>
    <property type="match status" value="3"/>
</dbReference>
<feature type="chain" id="PRO_5038909563" evidence="1">
    <location>
        <begin position="20"/>
        <end position="602"/>
    </location>
</feature>
<dbReference type="InterPro" id="IPR018392">
    <property type="entry name" value="LysM"/>
</dbReference>
<accession>A0A9D2IM37</accession>
<dbReference type="InterPro" id="IPR028082">
    <property type="entry name" value="Peripla_BP_I"/>
</dbReference>
<dbReference type="PANTHER" id="PTHR33734:SF22">
    <property type="entry name" value="MEMBRANE-BOUND LYTIC MUREIN TRANSGLYCOSYLASE D"/>
    <property type="match status" value="1"/>
</dbReference>
<dbReference type="SUPFAM" id="SSF54106">
    <property type="entry name" value="LysM domain"/>
    <property type="match status" value="2"/>
</dbReference>
<dbReference type="PANTHER" id="PTHR33734">
    <property type="entry name" value="LYSM DOMAIN-CONTAINING GPI-ANCHORED PROTEIN 2"/>
    <property type="match status" value="1"/>
</dbReference>
<dbReference type="CDD" id="cd00118">
    <property type="entry name" value="LysM"/>
    <property type="match status" value="3"/>
</dbReference>
<reference evidence="3" key="2">
    <citation type="submission" date="2021-04" db="EMBL/GenBank/DDBJ databases">
        <authorList>
            <person name="Gilroy R."/>
        </authorList>
    </citation>
    <scope>NUCLEOTIDE SEQUENCE</scope>
    <source>
        <strain evidence="3">ChiHjej11B10-19426</strain>
    </source>
</reference>
<dbReference type="Proteomes" id="UP000824014">
    <property type="component" value="Unassembled WGS sequence"/>
</dbReference>
<evidence type="ECO:0000256" key="1">
    <source>
        <dbReference type="SAM" id="SignalP"/>
    </source>
</evidence>
<dbReference type="EMBL" id="DXCC01000032">
    <property type="protein sequence ID" value="HIZ15901.1"/>
    <property type="molecule type" value="Genomic_DNA"/>
</dbReference>
<dbReference type="GO" id="GO:0008932">
    <property type="term" value="F:lytic endotransglycosylase activity"/>
    <property type="evidence" value="ECO:0007669"/>
    <property type="project" value="TreeGrafter"/>
</dbReference>